<evidence type="ECO:0000256" key="1">
    <source>
        <dbReference type="SAM" id="MobiDB-lite"/>
    </source>
</evidence>
<reference evidence="2 3" key="1">
    <citation type="submission" date="2023-10" db="EMBL/GenBank/DDBJ databases">
        <authorList>
            <person name="Maclean D."/>
            <person name="Macfadyen A."/>
        </authorList>
    </citation>
    <scope>NUCLEOTIDE SEQUENCE [LARGE SCALE GENOMIC DNA]</scope>
</reference>
<gene>
    <name evidence="2" type="ORF">CVIRNUC_008945</name>
</gene>
<dbReference type="Proteomes" id="UP001314263">
    <property type="component" value="Unassembled WGS sequence"/>
</dbReference>
<comment type="caution">
    <text evidence="2">The sequence shown here is derived from an EMBL/GenBank/DDBJ whole genome shotgun (WGS) entry which is preliminary data.</text>
</comment>
<protein>
    <submittedName>
        <fullName evidence="2">Uncharacterized protein</fullName>
    </submittedName>
</protein>
<evidence type="ECO:0000313" key="2">
    <source>
        <dbReference type="EMBL" id="CAK0785734.1"/>
    </source>
</evidence>
<sequence length="159" mass="16311">MEGLAQYGDSDSDNEQLHCSVPGSSVPGTDKRANSQSQVRHGARQDQSMIVPVPEALPSAAALLSQGGISSMHAGDPPTFKRGAPSSAAGRQQGAFGAQKPARRGAAASVTQGRNGAAGANPFLPPQLKGRANVVTEDLDKMGVKRKRGGSQGVTPQQE</sequence>
<name>A0AAV1IIC2_9CHLO</name>
<organism evidence="2 3">
    <name type="scientific">Coccomyxa viridis</name>
    <dbReference type="NCBI Taxonomy" id="1274662"/>
    <lineage>
        <taxon>Eukaryota</taxon>
        <taxon>Viridiplantae</taxon>
        <taxon>Chlorophyta</taxon>
        <taxon>core chlorophytes</taxon>
        <taxon>Trebouxiophyceae</taxon>
        <taxon>Trebouxiophyceae incertae sedis</taxon>
        <taxon>Coccomyxaceae</taxon>
        <taxon>Coccomyxa</taxon>
    </lineage>
</organism>
<dbReference type="AlphaFoldDB" id="A0AAV1IIC2"/>
<feature type="compositionally biased region" description="Low complexity" evidence="1">
    <location>
        <begin position="88"/>
        <end position="99"/>
    </location>
</feature>
<accession>A0AAV1IIC2</accession>
<feature type="region of interest" description="Disordered" evidence="1">
    <location>
        <begin position="1"/>
        <end position="159"/>
    </location>
</feature>
<evidence type="ECO:0000313" key="3">
    <source>
        <dbReference type="Proteomes" id="UP001314263"/>
    </source>
</evidence>
<dbReference type="EMBL" id="CAUYUE010000013">
    <property type="protein sequence ID" value="CAK0785734.1"/>
    <property type="molecule type" value="Genomic_DNA"/>
</dbReference>
<keyword evidence="3" id="KW-1185">Reference proteome</keyword>
<feature type="compositionally biased region" description="Low complexity" evidence="1">
    <location>
        <begin position="51"/>
        <end position="65"/>
    </location>
</feature>
<proteinExistence type="predicted"/>